<dbReference type="AlphaFoldDB" id="A0A0N4Y9Z5"/>
<reference evidence="4" key="1">
    <citation type="submission" date="2017-02" db="UniProtKB">
        <authorList>
            <consortium name="WormBaseParasite"/>
        </authorList>
    </citation>
    <scope>IDENTIFICATION</scope>
</reference>
<feature type="compositionally biased region" description="Basic and acidic residues" evidence="1">
    <location>
        <begin position="46"/>
        <end position="56"/>
    </location>
</feature>
<dbReference type="EMBL" id="UYSL01020963">
    <property type="protein sequence ID" value="VDL76765.1"/>
    <property type="molecule type" value="Genomic_DNA"/>
</dbReference>
<accession>A0A0N4Y9Z5</accession>
<evidence type="ECO:0000256" key="1">
    <source>
        <dbReference type="SAM" id="MobiDB-lite"/>
    </source>
</evidence>
<evidence type="ECO:0000313" key="2">
    <source>
        <dbReference type="EMBL" id="VDL76765.1"/>
    </source>
</evidence>
<keyword evidence="3" id="KW-1185">Reference proteome</keyword>
<proteinExistence type="predicted"/>
<dbReference type="Proteomes" id="UP000271162">
    <property type="component" value="Unassembled WGS sequence"/>
</dbReference>
<protein>
    <submittedName>
        <fullName evidence="2 4">Uncharacterized protein</fullName>
    </submittedName>
</protein>
<dbReference type="WBParaSite" id="NBR_0001317501-mRNA-1">
    <property type="protein sequence ID" value="NBR_0001317501-mRNA-1"/>
    <property type="gene ID" value="NBR_0001317501"/>
</dbReference>
<name>A0A0N4Y9Z5_NIPBR</name>
<feature type="compositionally biased region" description="Basic and acidic residues" evidence="1">
    <location>
        <begin position="63"/>
        <end position="72"/>
    </location>
</feature>
<feature type="compositionally biased region" description="Basic and acidic residues" evidence="1">
    <location>
        <begin position="23"/>
        <end position="32"/>
    </location>
</feature>
<organism evidence="4">
    <name type="scientific">Nippostrongylus brasiliensis</name>
    <name type="common">Rat hookworm</name>
    <dbReference type="NCBI Taxonomy" id="27835"/>
    <lineage>
        <taxon>Eukaryota</taxon>
        <taxon>Metazoa</taxon>
        <taxon>Ecdysozoa</taxon>
        <taxon>Nematoda</taxon>
        <taxon>Chromadorea</taxon>
        <taxon>Rhabditida</taxon>
        <taxon>Rhabditina</taxon>
        <taxon>Rhabditomorpha</taxon>
        <taxon>Strongyloidea</taxon>
        <taxon>Heligmosomidae</taxon>
        <taxon>Nippostrongylus</taxon>
    </lineage>
</organism>
<sequence>MLCGEGSIGGNCEEETITFESNNNKDEPENDKSQLPGISIQYDNPEPARVDLKVEIKEEEEEKPIVEPEDPKSNTGISCNDYNQSEDAKSHSNEGKLFVNVKEEPKPEMGTATLPPVQTAVPIVPVVNIMNGDIVMVNGLPQVYPTRTAALPPLEAISRAVPQMIANTPLIPHGGGLLRQGFGAINPQQLFSCNGVAAALTRDCFTPADMLSTPSSNTITLNQHATVSQRRRAQVTGVQAAIRTHVVPIAGRQTHPYGDVMIKEKWSASMAMKLTNDNLCNP</sequence>
<evidence type="ECO:0000313" key="4">
    <source>
        <dbReference type="WBParaSite" id="NBR_0001317501-mRNA-1"/>
    </source>
</evidence>
<feature type="region of interest" description="Disordered" evidence="1">
    <location>
        <begin position="1"/>
        <end position="93"/>
    </location>
</feature>
<gene>
    <name evidence="2" type="ORF">NBR_LOCUS13176</name>
</gene>
<evidence type="ECO:0000313" key="3">
    <source>
        <dbReference type="Proteomes" id="UP000271162"/>
    </source>
</evidence>
<reference evidence="2 3" key="2">
    <citation type="submission" date="2018-11" db="EMBL/GenBank/DDBJ databases">
        <authorList>
            <consortium name="Pathogen Informatics"/>
        </authorList>
    </citation>
    <scope>NUCLEOTIDE SEQUENCE [LARGE SCALE GENOMIC DNA]</scope>
</reference>
<feature type="compositionally biased region" description="Polar residues" evidence="1">
    <location>
        <begin position="73"/>
        <end position="85"/>
    </location>
</feature>